<evidence type="ECO:0000256" key="2">
    <source>
        <dbReference type="ARBA" id="ARBA00008821"/>
    </source>
</evidence>
<dbReference type="PANTHER" id="PTHR42810:SF2">
    <property type="entry name" value="PURINE PERMEASE C1399.01C-RELATED"/>
    <property type="match status" value="1"/>
</dbReference>
<evidence type="ECO:0000256" key="6">
    <source>
        <dbReference type="ARBA" id="ARBA00023136"/>
    </source>
</evidence>
<evidence type="ECO:0000256" key="3">
    <source>
        <dbReference type="ARBA" id="ARBA00022448"/>
    </source>
</evidence>
<evidence type="ECO:0000256" key="7">
    <source>
        <dbReference type="SAM" id="Phobius"/>
    </source>
</evidence>
<dbReference type="GO" id="GO:0042907">
    <property type="term" value="F:xanthine transmembrane transporter activity"/>
    <property type="evidence" value="ECO:0007669"/>
    <property type="project" value="TreeGrafter"/>
</dbReference>
<comment type="subcellular location">
    <subcellularLocation>
        <location evidence="1">Membrane</location>
        <topology evidence="1">Multi-pass membrane protein</topology>
    </subcellularLocation>
</comment>
<evidence type="ECO:0000313" key="10">
    <source>
        <dbReference type="Proteomes" id="UP001456307"/>
    </source>
</evidence>
<feature type="transmembrane region" description="Helical" evidence="7">
    <location>
        <begin position="36"/>
        <end position="63"/>
    </location>
</feature>
<evidence type="ECO:0000256" key="1">
    <source>
        <dbReference type="ARBA" id="ARBA00004141"/>
    </source>
</evidence>
<protein>
    <submittedName>
        <fullName evidence="9">Solute carrier family 23 protein</fullName>
    </submittedName>
</protein>
<feature type="transmembrane region" description="Helical" evidence="7">
    <location>
        <begin position="339"/>
        <end position="361"/>
    </location>
</feature>
<reference evidence="9" key="1">
    <citation type="submission" date="2024-04" db="EMBL/GenBank/DDBJ databases">
        <title>Limosilactobacillus allomucosae sp. nov., a novel species isolated from wild boar faecal samples as a potential probiotics for domestic pigs.</title>
        <authorList>
            <person name="Chen B."/>
        </authorList>
    </citation>
    <scope>NUCLEOTIDE SEQUENCE</scope>
    <source>
        <strain evidence="9">WILCCON 0051</strain>
    </source>
</reference>
<proteinExistence type="inferred from homology"/>
<keyword evidence="3" id="KW-0813">Transport</keyword>
<sequence>MAHRDGVVLDVDERPEFGQWVGLSLQHMFSMFGSTVLVPILVGLNPGIALFSSGVGTLMYLLITRHKIPAYMGSSFSFIVPMMALMKSTGYPGIAQGTIAVGCVYLLVSLIVTMIGSDWIDRVLPPIVVGPIVMVIGLSLASTAAKDATMNGTHYDLRYFAVAMLTLLVTIAFNMFCKGFLGLIPILLGIVCGYVIACLFGIVDLTPVAAAHWFSLPDFQVPFVTYQPHFYWGAILSMAPIAFVTMTEHMGHIMVLNELTERNYFKDPGLNHTLAGDGTASIIAGFVGGPPVTSYGENIGVLAITRVHSVYVLAGAALFAVFFSFVGKLSALIESIPGPVIGGISFLLFGVIASSGLRVMIEDQIDFNKKRNLMISSVILVIGIGNAYLKLGQYQFSGLAVAAVLGIVLNLILPDEAASERKKNN</sequence>
<evidence type="ECO:0000313" key="8">
    <source>
        <dbReference type="EMBL" id="MEO5285479.1"/>
    </source>
</evidence>
<dbReference type="PROSITE" id="PS01116">
    <property type="entry name" value="XANTH_URACIL_PERMASE"/>
    <property type="match status" value="1"/>
</dbReference>
<feature type="transmembrane region" description="Helical" evidence="7">
    <location>
        <begin position="310"/>
        <end position="333"/>
    </location>
</feature>
<dbReference type="GO" id="GO:0005886">
    <property type="term" value="C:plasma membrane"/>
    <property type="evidence" value="ECO:0007669"/>
    <property type="project" value="TreeGrafter"/>
</dbReference>
<feature type="transmembrane region" description="Helical" evidence="7">
    <location>
        <begin position="373"/>
        <end position="389"/>
    </location>
</feature>
<dbReference type="RefSeq" id="WP_347952824.1">
    <property type="nucleotide sequence ID" value="NZ_CP154878.1"/>
</dbReference>
<feature type="transmembrane region" description="Helical" evidence="7">
    <location>
        <begin position="395"/>
        <end position="413"/>
    </location>
</feature>
<feature type="transmembrane region" description="Helical" evidence="7">
    <location>
        <begin position="94"/>
        <end position="116"/>
    </location>
</feature>
<keyword evidence="10" id="KW-1185">Reference proteome</keyword>
<evidence type="ECO:0000256" key="4">
    <source>
        <dbReference type="ARBA" id="ARBA00022692"/>
    </source>
</evidence>
<dbReference type="AlphaFoldDB" id="A0AAU7C4D8"/>
<evidence type="ECO:0000313" key="9">
    <source>
        <dbReference type="EMBL" id="XBG95988.1"/>
    </source>
</evidence>
<dbReference type="EMBL" id="CP154878">
    <property type="protein sequence ID" value="XBG95988.1"/>
    <property type="molecule type" value="Genomic_DNA"/>
</dbReference>
<dbReference type="NCBIfam" id="TIGR00801">
    <property type="entry name" value="ncs2"/>
    <property type="match status" value="1"/>
</dbReference>
<dbReference type="InterPro" id="IPR006043">
    <property type="entry name" value="NCS2"/>
</dbReference>
<gene>
    <name evidence="8" type="ORF">AAVZ08_02360</name>
    <name evidence="9" type="ORF">ABC765_02360</name>
</gene>
<feature type="transmembrane region" description="Helical" evidence="7">
    <location>
        <begin position="70"/>
        <end position="88"/>
    </location>
</feature>
<dbReference type="Proteomes" id="UP001456307">
    <property type="component" value="Unassembled WGS sequence"/>
</dbReference>
<keyword evidence="5 7" id="KW-1133">Transmembrane helix</keyword>
<dbReference type="KEGG" id="lalo:ABC765_02360"/>
<dbReference type="InterPro" id="IPR006042">
    <property type="entry name" value="Xan_ur_permease"/>
</dbReference>
<reference evidence="8 10" key="2">
    <citation type="submission" date="2024-04" db="EMBL/GenBank/DDBJ databases">
        <title>Limosilactobacillus allomucosae sp. nov., a novel species isolated from wild boar faecal samples as potential probiotics for domestic pigs.</title>
        <authorList>
            <person name="Chen B."/>
        </authorList>
    </citation>
    <scope>NUCLEOTIDE SEQUENCE [LARGE SCALE GENOMIC DNA]</scope>
    <source>
        <strain evidence="8 10">WILCCON 0055</strain>
    </source>
</reference>
<name>A0AAU7C4D8_9LACO</name>
<keyword evidence="6 7" id="KW-0472">Membrane</keyword>
<comment type="similarity">
    <text evidence="2">Belongs to the nucleobase:cation symporter-2 (NCS2) (TC 2.A.40) family.</text>
</comment>
<dbReference type="PANTHER" id="PTHR42810">
    <property type="entry name" value="PURINE PERMEASE C1399.01C-RELATED"/>
    <property type="match status" value="1"/>
</dbReference>
<feature type="transmembrane region" description="Helical" evidence="7">
    <location>
        <begin position="183"/>
        <end position="210"/>
    </location>
</feature>
<dbReference type="Pfam" id="PF00860">
    <property type="entry name" value="Xan_ur_permease"/>
    <property type="match status" value="1"/>
</dbReference>
<organism evidence="9">
    <name type="scientific">Limosilactobacillus allomucosae</name>
    <dbReference type="NCBI Taxonomy" id="3142938"/>
    <lineage>
        <taxon>Bacteria</taxon>
        <taxon>Bacillati</taxon>
        <taxon>Bacillota</taxon>
        <taxon>Bacilli</taxon>
        <taxon>Lactobacillales</taxon>
        <taxon>Lactobacillaceae</taxon>
        <taxon>Limosilactobacillus</taxon>
    </lineage>
</organism>
<keyword evidence="4 7" id="KW-0812">Transmembrane</keyword>
<dbReference type="EMBL" id="JBCNVT010000001">
    <property type="protein sequence ID" value="MEO5285479.1"/>
    <property type="molecule type" value="Genomic_DNA"/>
</dbReference>
<feature type="transmembrane region" description="Helical" evidence="7">
    <location>
        <begin position="230"/>
        <end position="247"/>
    </location>
</feature>
<feature type="transmembrane region" description="Helical" evidence="7">
    <location>
        <begin position="123"/>
        <end position="145"/>
    </location>
</feature>
<accession>A0AAU7C4D8</accession>
<feature type="transmembrane region" description="Helical" evidence="7">
    <location>
        <begin position="157"/>
        <end position="176"/>
    </location>
</feature>
<evidence type="ECO:0000256" key="5">
    <source>
        <dbReference type="ARBA" id="ARBA00022989"/>
    </source>
</evidence>